<proteinExistence type="predicted"/>
<keyword evidence="2" id="KW-1185">Reference proteome</keyword>
<gene>
    <name evidence="1" type="ORF">FHS99_003505</name>
</gene>
<organism evidence="1 2">
    <name type="scientific">Sphingomonas prati</name>
    <dbReference type="NCBI Taxonomy" id="1843237"/>
    <lineage>
        <taxon>Bacteria</taxon>
        <taxon>Pseudomonadati</taxon>
        <taxon>Pseudomonadota</taxon>
        <taxon>Alphaproteobacteria</taxon>
        <taxon>Sphingomonadales</taxon>
        <taxon>Sphingomonadaceae</taxon>
        <taxon>Sphingomonas</taxon>
    </lineage>
</organism>
<name>A0A7W9F312_9SPHN</name>
<evidence type="ECO:0000313" key="2">
    <source>
        <dbReference type="Proteomes" id="UP000546701"/>
    </source>
</evidence>
<evidence type="ECO:0000313" key="1">
    <source>
        <dbReference type="EMBL" id="MBB5730997.1"/>
    </source>
</evidence>
<evidence type="ECO:0008006" key="3">
    <source>
        <dbReference type="Google" id="ProtNLM"/>
    </source>
</evidence>
<comment type="caution">
    <text evidence="1">The sequence shown here is derived from an EMBL/GenBank/DDBJ whole genome shotgun (WGS) entry which is preliminary data.</text>
</comment>
<protein>
    <recommendedName>
        <fullName evidence="3">DUF5681 domain-containing protein</fullName>
    </recommendedName>
</protein>
<sequence>MTITSDGKQRRVRKRRIIIKALAAKAAKGNVAAADRLIALIIQAEGLEDQRTVAKPMSENDRLIMSRFLENEDAEGANPALLLNDEDPTHD</sequence>
<dbReference type="AlphaFoldDB" id="A0A7W9F312"/>
<reference evidence="1 2" key="1">
    <citation type="submission" date="2020-08" db="EMBL/GenBank/DDBJ databases">
        <title>Genomic Encyclopedia of Type Strains, Phase IV (KMG-IV): sequencing the most valuable type-strain genomes for metagenomic binning, comparative biology and taxonomic classification.</title>
        <authorList>
            <person name="Goeker M."/>
        </authorList>
    </citation>
    <scope>NUCLEOTIDE SEQUENCE [LARGE SCALE GENOMIC DNA]</scope>
    <source>
        <strain evidence="1 2">DSM 103336</strain>
    </source>
</reference>
<accession>A0A7W9F312</accession>
<dbReference type="EMBL" id="JACIJR010000017">
    <property type="protein sequence ID" value="MBB5730997.1"/>
    <property type="molecule type" value="Genomic_DNA"/>
</dbReference>
<dbReference type="Proteomes" id="UP000546701">
    <property type="component" value="Unassembled WGS sequence"/>
</dbReference>